<dbReference type="InterPro" id="IPR046346">
    <property type="entry name" value="Aminoacid_DH-like_N_sf"/>
</dbReference>
<dbReference type="CDD" id="cd01065">
    <property type="entry name" value="NAD_bind_Shikimate_DH"/>
    <property type="match status" value="1"/>
</dbReference>
<dbReference type="SUPFAM" id="SSF53223">
    <property type="entry name" value="Aminoacid dehydrogenase-like, N-terminal domain"/>
    <property type="match status" value="1"/>
</dbReference>
<dbReference type="NCBIfam" id="TIGR00507">
    <property type="entry name" value="aroE"/>
    <property type="match status" value="1"/>
</dbReference>
<dbReference type="GO" id="GO:0008652">
    <property type="term" value="P:amino acid biosynthetic process"/>
    <property type="evidence" value="ECO:0007669"/>
    <property type="project" value="UniProtKB-KW"/>
</dbReference>
<feature type="domain" description="Quinate/shikimate 5-dehydrogenase/glutamyl-tRNA reductase" evidence="6">
    <location>
        <begin position="148"/>
        <end position="216"/>
    </location>
</feature>
<dbReference type="Pfam" id="PF01488">
    <property type="entry name" value="Shikimate_DH"/>
    <property type="match status" value="1"/>
</dbReference>
<dbReference type="GO" id="GO:0005829">
    <property type="term" value="C:cytosol"/>
    <property type="evidence" value="ECO:0007669"/>
    <property type="project" value="TreeGrafter"/>
</dbReference>
<dbReference type="GO" id="GO:0009423">
    <property type="term" value="P:chorismate biosynthetic process"/>
    <property type="evidence" value="ECO:0007669"/>
    <property type="project" value="UniProtKB-UniPathway"/>
</dbReference>
<dbReference type="PANTHER" id="PTHR21089">
    <property type="entry name" value="SHIKIMATE DEHYDROGENASE"/>
    <property type="match status" value="1"/>
</dbReference>
<dbReference type="GO" id="GO:0009073">
    <property type="term" value="P:aromatic amino acid family biosynthetic process"/>
    <property type="evidence" value="ECO:0007669"/>
    <property type="project" value="UniProtKB-KW"/>
</dbReference>
<dbReference type="AlphaFoldDB" id="A0A3B0UUR0"/>
<proteinExistence type="inferred from homology"/>
<dbReference type="PANTHER" id="PTHR21089:SF1">
    <property type="entry name" value="BIFUNCTIONAL 3-DEHYDROQUINATE DEHYDRATASE_SHIKIMATE DEHYDROGENASE, CHLOROPLASTIC"/>
    <property type="match status" value="1"/>
</dbReference>
<dbReference type="InterPro" id="IPR036291">
    <property type="entry name" value="NAD(P)-bd_dom_sf"/>
</dbReference>
<organism evidence="9">
    <name type="scientific">hydrothermal vent metagenome</name>
    <dbReference type="NCBI Taxonomy" id="652676"/>
    <lineage>
        <taxon>unclassified sequences</taxon>
        <taxon>metagenomes</taxon>
        <taxon>ecological metagenomes</taxon>
    </lineage>
</organism>
<evidence type="ECO:0000256" key="4">
    <source>
        <dbReference type="ARBA" id="ARBA00023002"/>
    </source>
</evidence>
<protein>
    <recommendedName>
        <fullName evidence="1">shikimate dehydrogenase (NADP(+))</fullName>
        <ecNumber evidence="1">1.1.1.25</ecNumber>
    </recommendedName>
</protein>
<name>A0A3B0UUR0_9ZZZZ</name>
<dbReference type="EC" id="1.1.1.25" evidence="1"/>
<dbReference type="GO" id="GO:0004764">
    <property type="term" value="F:shikimate 3-dehydrogenase (NADP+) activity"/>
    <property type="evidence" value="ECO:0007669"/>
    <property type="project" value="UniProtKB-EC"/>
</dbReference>
<dbReference type="Gene3D" id="3.40.50.720">
    <property type="entry name" value="NAD(P)-binding Rossmann-like Domain"/>
    <property type="match status" value="1"/>
</dbReference>
<evidence type="ECO:0000259" key="7">
    <source>
        <dbReference type="Pfam" id="PF08501"/>
    </source>
</evidence>
<dbReference type="UniPathway" id="UPA00053">
    <property type="reaction ID" value="UER00087"/>
</dbReference>
<dbReference type="InterPro" id="IPR013708">
    <property type="entry name" value="Shikimate_DH-bd_N"/>
</dbReference>
<feature type="domain" description="Shikimate dehydrogenase substrate binding N-terminal" evidence="7">
    <location>
        <begin position="31"/>
        <end position="113"/>
    </location>
</feature>
<dbReference type="Pfam" id="PF08501">
    <property type="entry name" value="Shikimate_dh_N"/>
    <property type="match status" value="1"/>
</dbReference>
<dbReference type="InterPro" id="IPR011342">
    <property type="entry name" value="Shikimate_DH"/>
</dbReference>
<keyword evidence="2" id="KW-0028">Amino-acid biosynthesis</keyword>
<keyword evidence="4 9" id="KW-0560">Oxidoreductase</keyword>
<evidence type="ECO:0000256" key="5">
    <source>
        <dbReference type="ARBA" id="ARBA00023141"/>
    </source>
</evidence>
<keyword evidence="5" id="KW-0057">Aromatic amino acid biosynthesis</keyword>
<sequence>RLATFGRFGIFTRKRHLSDVTEHKPPLLAGVVGIPIDHSRSPLMHNYWLRRYGIHGFYIPISLAAADFVAGIRSLPRLGFKGVNITIPHKVSMLGLADNVTDRAALIGAVNTITFKDDGSIRGDNTDGYGFIQNMRQNAPNWDARSGPALVLGAGGAARAVVSALLSEGVTELRLANRTRQRAQLLADQFGAKVQVVDWNRASDAVDGAMTIVNTTSLGMQGQPDLHISLDSAPKTATVTDLVYAPLVTPFLESAAALGLKTVDGLGMLLHQGVPGFELWFDHRPEVDEGLRMAVLDR</sequence>
<accession>A0A3B0UUR0</accession>
<evidence type="ECO:0000256" key="1">
    <source>
        <dbReference type="ARBA" id="ARBA00012962"/>
    </source>
</evidence>
<keyword evidence="3" id="KW-0521">NADP</keyword>
<dbReference type="InterPro" id="IPR041121">
    <property type="entry name" value="SDH_C"/>
</dbReference>
<reference evidence="9" key="1">
    <citation type="submission" date="2018-06" db="EMBL/GenBank/DDBJ databases">
        <authorList>
            <person name="Zhirakovskaya E."/>
        </authorList>
    </citation>
    <scope>NUCLEOTIDE SEQUENCE</scope>
</reference>
<gene>
    <name evidence="9" type="ORF">MNBD_ALPHA11-215</name>
</gene>
<feature type="domain" description="SDH C-terminal" evidence="8">
    <location>
        <begin position="265"/>
        <end position="288"/>
    </location>
</feature>
<dbReference type="GO" id="GO:0050661">
    <property type="term" value="F:NADP binding"/>
    <property type="evidence" value="ECO:0007669"/>
    <property type="project" value="InterPro"/>
</dbReference>
<evidence type="ECO:0000259" key="8">
    <source>
        <dbReference type="Pfam" id="PF18317"/>
    </source>
</evidence>
<feature type="non-terminal residue" evidence="9">
    <location>
        <position position="1"/>
    </location>
</feature>
<dbReference type="SUPFAM" id="SSF51735">
    <property type="entry name" value="NAD(P)-binding Rossmann-fold domains"/>
    <property type="match status" value="1"/>
</dbReference>
<evidence type="ECO:0000313" key="9">
    <source>
        <dbReference type="EMBL" id="VAW23476.1"/>
    </source>
</evidence>
<dbReference type="InterPro" id="IPR022893">
    <property type="entry name" value="Shikimate_DH_fam"/>
</dbReference>
<dbReference type="InterPro" id="IPR006151">
    <property type="entry name" value="Shikm_DH/Glu-tRNA_Rdtase"/>
</dbReference>
<dbReference type="Gene3D" id="3.40.50.10860">
    <property type="entry name" value="Leucine Dehydrogenase, chain A, domain 1"/>
    <property type="match status" value="1"/>
</dbReference>
<evidence type="ECO:0000256" key="3">
    <source>
        <dbReference type="ARBA" id="ARBA00022857"/>
    </source>
</evidence>
<evidence type="ECO:0000259" key="6">
    <source>
        <dbReference type="Pfam" id="PF01488"/>
    </source>
</evidence>
<dbReference type="EMBL" id="UOEQ01000468">
    <property type="protein sequence ID" value="VAW23476.1"/>
    <property type="molecule type" value="Genomic_DNA"/>
</dbReference>
<dbReference type="NCBIfam" id="NF001312">
    <property type="entry name" value="PRK00258.1-4"/>
    <property type="match status" value="1"/>
</dbReference>
<dbReference type="HAMAP" id="MF_00222">
    <property type="entry name" value="Shikimate_DH_AroE"/>
    <property type="match status" value="1"/>
</dbReference>
<evidence type="ECO:0000256" key="2">
    <source>
        <dbReference type="ARBA" id="ARBA00022605"/>
    </source>
</evidence>
<dbReference type="GO" id="GO:0019632">
    <property type="term" value="P:shikimate metabolic process"/>
    <property type="evidence" value="ECO:0007669"/>
    <property type="project" value="InterPro"/>
</dbReference>
<dbReference type="Pfam" id="PF18317">
    <property type="entry name" value="SDH_C"/>
    <property type="match status" value="1"/>
</dbReference>